<name>J3N144_ORYBR</name>
<reference evidence="1" key="2">
    <citation type="submission" date="2013-04" db="UniProtKB">
        <authorList>
            <consortium name="EnsemblPlants"/>
        </authorList>
    </citation>
    <scope>IDENTIFICATION</scope>
</reference>
<accession>J3N144</accession>
<proteinExistence type="predicted"/>
<protein>
    <submittedName>
        <fullName evidence="1">Uncharacterized protein</fullName>
    </submittedName>
</protein>
<evidence type="ECO:0000313" key="2">
    <source>
        <dbReference type="Proteomes" id="UP000006038"/>
    </source>
</evidence>
<dbReference type="Gramene" id="OB10G12420.1">
    <property type="protein sequence ID" value="OB10G12420.1"/>
    <property type="gene ID" value="OB10G12420"/>
</dbReference>
<organism evidence="1">
    <name type="scientific">Oryza brachyantha</name>
    <name type="common">malo sina</name>
    <dbReference type="NCBI Taxonomy" id="4533"/>
    <lineage>
        <taxon>Eukaryota</taxon>
        <taxon>Viridiplantae</taxon>
        <taxon>Streptophyta</taxon>
        <taxon>Embryophyta</taxon>
        <taxon>Tracheophyta</taxon>
        <taxon>Spermatophyta</taxon>
        <taxon>Magnoliopsida</taxon>
        <taxon>Liliopsida</taxon>
        <taxon>Poales</taxon>
        <taxon>Poaceae</taxon>
        <taxon>BOP clade</taxon>
        <taxon>Oryzoideae</taxon>
        <taxon>Oryzeae</taxon>
        <taxon>Oryzinae</taxon>
        <taxon>Oryza</taxon>
    </lineage>
</organism>
<sequence length="100" mass="11826">MTIYVSFHIYHFSFEHASACQNMSCPCSRREYGAKYTSSCDYREVKNHTPDFYMLWSSEKCLHNSNKDVMLKSASQRWENMVISELVRLYPSPHVTSNMR</sequence>
<dbReference type="Proteomes" id="UP000006038">
    <property type="component" value="Chromosome 10"/>
</dbReference>
<dbReference type="HOGENOM" id="CLU_2310408_0_0_1"/>
<keyword evidence="2" id="KW-1185">Reference proteome</keyword>
<dbReference type="EnsemblPlants" id="OB10G12420.1">
    <property type="protein sequence ID" value="OB10G12420.1"/>
    <property type="gene ID" value="OB10G12420"/>
</dbReference>
<reference evidence="1" key="1">
    <citation type="journal article" date="2013" name="Nat. Commun.">
        <title>Whole-genome sequencing of Oryza brachyantha reveals mechanisms underlying Oryza genome evolution.</title>
        <authorList>
            <person name="Chen J."/>
            <person name="Huang Q."/>
            <person name="Gao D."/>
            <person name="Wang J."/>
            <person name="Lang Y."/>
            <person name="Liu T."/>
            <person name="Li B."/>
            <person name="Bai Z."/>
            <person name="Luis Goicoechea J."/>
            <person name="Liang C."/>
            <person name="Chen C."/>
            <person name="Zhang W."/>
            <person name="Sun S."/>
            <person name="Liao Y."/>
            <person name="Zhang X."/>
            <person name="Yang L."/>
            <person name="Song C."/>
            <person name="Wang M."/>
            <person name="Shi J."/>
            <person name="Liu G."/>
            <person name="Liu J."/>
            <person name="Zhou H."/>
            <person name="Zhou W."/>
            <person name="Yu Q."/>
            <person name="An N."/>
            <person name="Chen Y."/>
            <person name="Cai Q."/>
            <person name="Wang B."/>
            <person name="Liu B."/>
            <person name="Min J."/>
            <person name="Huang Y."/>
            <person name="Wu H."/>
            <person name="Li Z."/>
            <person name="Zhang Y."/>
            <person name="Yin Y."/>
            <person name="Song W."/>
            <person name="Jiang J."/>
            <person name="Jackson S.A."/>
            <person name="Wing R.A."/>
            <person name="Wang J."/>
            <person name="Chen M."/>
        </authorList>
    </citation>
    <scope>NUCLEOTIDE SEQUENCE [LARGE SCALE GENOMIC DNA]</scope>
    <source>
        <strain evidence="1">cv. IRGC 101232</strain>
    </source>
</reference>
<evidence type="ECO:0000313" key="1">
    <source>
        <dbReference type="EnsemblPlants" id="OB10G12420.1"/>
    </source>
</evidence>
<dbReference type="AlphaFoldDB" id="J3N144"/>